<accession>A0A0C3EYX8</accession>
<evidence type="ECO:0000256" key="3">
    <source>
        <dbReference type="ARBA" id="ARBA00035112"/>
    </source>
</evidence>
<comment type="pathway">
    <text evidence="1">Mycotoxin biosynthesis.</text>
</comment>
<feature type="non-terminal residue" evidence="4">
    <location>
        <position position="1"/>
    </location>
</feature>
<organism evidence="4 5">
    <name type="scientific">Piloderma croceum (strain F 1598)</name>
    <dbReference type="NCBI Taxonomy" id="765440"/>
    <lineage>
        <taxon>Eukaryota</taxon>
        <taxon>Fungi</taxon>
        <taxon>Dikarya</taxon>
        <taxon>Basidiomycota</taxon>
        <taxon>Agaricomycotina</taxon>
        <taxon>Agaricomycetes</taxon>
        <taxon>Agaricomycetidae</taxon>
        <taxon>Atheliales</taxon>
        <taxon>Atheliaceae</taxon>
        <taxon>Piloderma</taxon>
    </lineage>
</organism>
<dbReference type="PANTHER" id="PTHR33365">
    <property type="entry name" value="YALI0B05434P"/>
    <property type="match status" value="1"/>
</dbReference>
<reference evidence="5" key="2">
    <citation type="submission" date="2015-01" db="EMBL/GenBank/DDBJ databases">
        <title>Evolutionary Origins and Diversification of the Mycorrhizal Mutualists.</title>
        <authorList>
            <consortium name="DOE Joint Genome Institute"/>
            <consortium name="Mycorrhizal Genomics Consortium"/>
            <person name="Kohler A."/>
            <person name="Kuo A."/>
            <person name="Nagy L.G."/>
            <person name="Floudas D."/>
            <person name="Copeland A."/>
            <person name="Barry K.W."/>
            <person name="Cichocki N."/>
            <person name="Veneault-Fourrey C."/>
            <person name="LaButti K."/>
            <person name="Lindquist E.A."/>
            <person name="Lipzen A."/>
            <person name="Lundell T."/>
            <person name="Morin E."/>
            <person name="Murat C."/>
            <person name="Riley R."/>
            <person name="Ohm R."/>
            <person name="Sun H."/>
            <person name="Tunlid A."/>
            <person name="Henrissat B."/>
            <person name="Grigoriev I.V."/>
            <person name="Hibbett D.S."/>
            <person name="Martin F."/>
        </authorList>
    </citation>
    <scope>NUCLEOTIDE SEQUENCE [LARGE SCALE GENOMIC DNA]</scope>
    <source>
        <strain evidence="5">F 1598</strain>
    </source>
</reference>
<dbReference type="STRING" id="765440.A0A0C3EYX8"/>
<dbReference type="HOGENOM" id="CLU_042941_8_3_1"/>
<dbReference type="InParanoid" id="A0A0C3EYX8"/>
<dbReference type="EMBL" id="KN833100">
    <property type="protein sequence ID" value="KIM72941.1"/>
    <property type="molecule type" value="Genomic_DNA"/>
</dbReference>
<dbReference type="InterPro" id="IPR021765">
    <property type="entry name" value="UstYa-like"/>
</dbReference>
<dbReference type="AlphaFoldDB" id="A0A0C3EYX8"/>
<sequence length="164" mass="18790">AYVDNDYPDSLQIPHPGLPYVALRVEDSEHYSIRAPEGSAPEDLAQIEAEWTSIFPSGKGFIHIGPHGREFTISMFHQLHCINNIRLALGSQPVPLYHVQHCMNYLRQMILCASNTRLEPMSRRLKEKRNVTGVDGLGLMHVCRDWSAVYQIFEDEHAQWEKHA</sequence>
<evidence type="ECO:0000313" key="5">
    <source>
        <dbReference type="Proteomes" id="UP000054166"/>
    </source>
</evidence>
<dbReference type="OrthoDB" id="3687641at2759"/>
<keyword evidence="2" id="KW-0560">Oxidoreductase</keyword>
<gene>
    <name evidence="4" type="ORF">PILCRDRAFT_81527</name>
</gene>
<proteinExistence type="inferred from homology"/>
<reference evidence="4 5" key="1">
    <citation type="submission" date="2014-04" db="EMBL/GenBank/DDBJ databases">
        <authorList>
            <consortium name="DOE Joint Genome Institute"/>
            <person name="Kuo A."/>
            <person name="Tarkka M."/>
            <person name="Buscot F."/>
            <person name="Kohler A."/>
            <person name="Nagy L.G."/>
            <person name="Floudas D."/>
            <person name="Copeland A."/>
            <person name="Barry K.W."/>
            <person name="Cichocki N."/>
            <person name="Veneault-Fourrey C."/>
            <person name="LaButti K."/>
            <person name="Lindquist E.A."/>
            <person name="Lipzen A."/>
            <person name="Lundell T."/>
            <person name="Morin E."/>
            <person name="Murat C."/>
            <person name="Sun H."/>
            <person name="Tunlid A."/>
            <person name="Henrissat B."/>
            <person name="Grigoriev I.V."/>
            <person name="Hibbett D.S."/>
            <person name="Martin F."/>
            <person name="Nordberg H.P."/>
            <person name="Cantor M.N."/>
            <person name="Hua S.X."/>
        </authorList>
    </citation>
    <scope>NUCLEOTIDE SEQUENCE [LARGE SCALE GENOMIC DNA]</scope>
    <source>
        <strain evidence="4 5">F 1598</strain>
    </source>
</reference>
<comment type="similarity">
    <text evidence="3">Belongs to the ustYa family.</text>
</comment>
<evidence type="ECO:0000256" key="2">
    <source>
        <dbReference type="ARBA" id="ARBA00023002"/>
    </source>
</evidence>
<protein>
    <submittedName>
        <fullName evidence="4">Uncharacterized protein</fullName>
    </submittedName>
</protein>
<dbReference type="GO" id="GO:0016491">
    <property type="term" value="F:oxidoreductase activity"/>
    <property type="evidence" value="ECO:0007669"/>
    <property type="project" value="UniProtKB-KW"/>
</dbReference>
<dbReference type="Pfam" id="PF11807">
    <property type="entry name" value="UstYa"/>
    <property type="match status" value="1"/>
</dbReference>
<dbReference type="GO" id="GO:0043386">
    <property type="term" value="P:mycotoxin biosynthetic process"/>
    <property type="evidence" value="ECO:0007669"/>
    <property type="project" value="InterPro"/>
</dbReference>
<dbReference type="PANTHER" id="PTHR33365:SF11">
    <property type="entry name" value="TAT PATHWAY SIGNAL SEQUENCE"/>
    <property type="match status" value="1"/>
</dbReference>
<keyword evidence="5" id="KW-1185">Reference proteome</keyword>
<evidence type="ECO:0000313" key="4">
    <source>
        <dbReference type="EMBL" id="KIM72941.1"/>
    </source>
</evidence>
<dbReference type="Proteomes" id="UP000054166">
    <property type="component" value="Unassembled WGS sequence"/>
</dbReference>
<evidence type="ECO:0000256" key="1">
    <source>
        <dbReference type="ARBA" id="ARBA00004685"/>
    </source>
</evidence>
<name>A0A0C3EYX8_PILCF</name>